<evidence type="ECO:0000256" key="6">
    <source>
        <dbReference type="ARBA" id="ARBA00023136"/>
    </source>
</evidence>
<dbReference type="OrthoDB" id="412647at2759"/>
<feature type="region of interest" description="Disordered" evidence="9">
    <location>
        <begin position="1"/>
        <end position="67"/>
    </location>
</feature>
<feature type="region of interest" description="Disordered" evidence="9">
    <location>
        <begin position="189"/>
        <end position="211"/>
    </location>
</feature>
<keyword evidence="5 10" id="KW-1133">Transmembrane helix</keyword>
<keyword evidence="3 10" id="KW-0812">Transmembrane</keyword>
<keyword evidence="8" id="KW-0961">Cell wall biogenesis/degradation</keyword>
<gene>
    <name evidence="12" type="ORF">Moror_15951</name>
</gene>
<organism evidence="12 13">
    <name type="scientific">Moniliophthora roreri (strain MCA 2997)</name>
    <name type="common">Cocoa frosty pod rot fungus</name>
    <name type="synonym">Crinipellis roreri</name>
    <dbReference type="NCBI Taxonomy" id="1381753"/>
    <lineage>
        <taxon>Eukaryota</taxon>
        <taxon>Fungi</taxon>
        <taxon>Dikarya</taxon>
        <taxon>Basidiomycota</taxon>
        <taxon>Agaricomycotina</taxon>
        <taxon>Agaricomycetes</taxon>
        <taxon>Agaricomycetidae</taxon>
        <taxon>Agaricales</taxon>
        <taxon>Marasmiineae</taxon>
        <taxon>Marasmiaceae</taxon>
        <taxon>Moniliophthora</taxon>
    </lineage>
</organism>
<dbReference type="GO" id="GO:0031505">
    <property type="term" value="P:fungal-type cell wall organization"/>
    <property type="evidence" value="ECO:0007669"/>
    <property type="project" value="TreeGrafter"/>
</dbReference>
<feature type="region of interest" description="Disordered" evidence="9">
    <location>
        <begin position="132"/>
        <end position="167"/>
    </location>
</feature>
<dbReference type="InterPro" id="IPR000757">
    <property type="entry name" value="Beta-glucanase-like"/>
</dbReference>
<dbReference type="PANTHER" id="PTHR31361">
    <property type="entry name" value="BETA-GLUCAN SYNTHESIS-ASSOCIATED PROTEIN KRE6-RELATED"/>
    <property type="match status" value="1"/>
</dbReference>
<dbReference type="GO" id="GO:0015926">
    <property type="term" value="F:glucosidase activity"/>
    <property type="evidence" value="ECO:0007669"/>
    <property type="project" value="TreeGrafter"/>
</dbReference>
<feature type="compositionally biased region" description="Low complexity" evidence="9">
    <location>
        <begin position="135"/>
        <end position="145"/>
    </location>
</feature>
<dbReference type="AlphaFoldDB" id="V2X0Y9"/>
<dbReference type="Gene3D" id="2.60.120.200">
    <property type="match status" value="2"/>
</dbReference>
<evidence type="ECO:0000256" key="4">
    <source>
        <dbReference type="ARBA" id="ARBA00022968"/>
    </source>
</evidence>
<evidence type="ECO:0000313" key="13">
    <source>
        <dbReference type="Proteomes" id="UP000017559"/>
    </source>
</evidence>
<evidence type="ECO:0000256" key="7">
    <source>
        <dbReference type="ARBA" id="ARBA00023180"/>
    </source>
</evidence>
<keyword evidence="7" id="KW-0325">Glycoprotein</keyword>
<keyword evidence="6 10" id="KW-0472">Membrane</keyword>
<keyword evidence="12" id="KW-0378">Hydrolase</keyword>
<evidence type="ECO:0000256" key="5">
    <source>
        <dbReference type="ARBA" id="ARBA00022989"/>
    </source>
</evidence>
<dbReference type="KEGG" id="mrr:Moror_15951"/>
<evidence type="ECO:0000256" key="3">
    <source>
        <dbReference type="ARBA" id="ARBA00022692"/>
    </source>
</evidence>
<accession>V2X0Y9</accession>
<dbReference type="SUPFAM" id="SSF49899">
    <property type="entry name" value="Concanavalin A-like lectins/glucanases"/>
    <property type="match status" value="1"/>
</dbReference>
<evidence type="ECO:0000256" key="9">
    <source>
        <dbReference type="SAM" id="MobiDB-lite"/>
    </source>
</evidence>
<dbReference type="InterPro" id="IPR013320">
    <property type="entry name" value="ConA-like_dom_sf"/>
</dbReference>
<evidence type="ECO:0000256" key="8">
    <source>
        <dbReference type="ARBA" id="ARBA00023316"/>
    </source>
</evidence>
<dbReference type="PROSITE" id="PS51762">
    <property type="entry name" value="GH16_2"/>
    <property type="match status" value="1"/>
</dbReference>
<dbReference type="GO" id="GO:0006078">
    <property type="term" value="P:(1-&gt;6)-beta-D-glucan biosynthetic process"/>
    <property type="evidence" value="ECO:0007669"/>
    <property type="project" value="TreeGrafter"/>
</dbReference>
<dbReference type="Pfam" id="PF03935">
    <property type="entry name" value="SKN1_KRE6_Sbg1"/>
    <property type="match status" value="1"/>
</dbReference>
<reference evidence="12 13" key="1">
    <citation type="journal article" date="2014" name="BMC Genomics">
        <title>Genome and secretome analysis of the hemibiotrophic fungal pathogen, Moniliophthora roreri, which causes frosty pod rot disease of cacao: mechanisms of the biotrophic and necrotrophic phases.</title>
        <authorList>
            <person name="Meinhardt L.W."/>
            <person name="Costa G.G.L."/>
            <person name="Thomazella D.P.T."/>
            <person name="Teixeira P.J.P.L."/>
            <person name="Carazzolle M.F."/>
            <person name="Schuster S.C."/>
            <person name="Carlson J.E."/>
            <person name="Guiltinan M.J."/>
            <person name="Mieczkowski P."/>
            <person name="Farmer A."/>
            <person name="Ramaraj T."/>
            <person name="Crozier J."/>
            <person name="Davis R.E."/>
            <person name="Shao J."/>
            <person name="Melnick R.L."/>
            <person name="Pereira G.A.G."/>
            <person name="Bailey B.A."/>
        </authorList>
    </citation>
    <scope>NUCLEOTIDE SEQUENCE [LARGE SCALE GENOMIC DNA]</scope>
    <source>
        <strain evidence="12 13">MCA 2997</strain>
    </source>
</reference>
<feature type="compositionally biased region" description="Low complexity" evidence="9">
    <location>
        <begin position="17"/>
        <end position="39"/>
    </location>
</feature>
<dbReference type="Proteomes" id="UP000017559">
    <property type="component" value="Unassembled WGS sequence"/>
</dbReference>
<evidence type="ECO:0000313" key="12">
    <source>
        <dbReference type="EMBL" id="ESK92778.1"/>
    </source>
</evidence>
<evidence type="ECO:0000256" key="2">
    <source>
        <dbReference type="ARBA" id="ARBA00010962"/>
    </source>
</evidence>
<feature type="compositionally biased region" description="Polar residues" evidence="9">
    <location>
        <begin position="40"/>
        <end position="53"/>
    </location>
</feature>
<comment type="subcellular location">
    <subcellularLocation>
        <location evidence="1">Membrane</location>
        <topology evidence="1">Single-pass type II membrane protein</topology>
    </subcellularLocation>
</comment>
<name>V2X0Y9_MONRO</name>
<proteinExistence type="inferred from homology"/>
<dbReference type="GO" id="GO:0005886">
    <property type="term" value="C:plasma membrane"/>
    <property type="evidence" value="ECO:0007669"/>
    <property type="project" value="TreeGrafter"/>
</dbReference>
<feature type="domain" description="GH16" evidence="11">
    <location>
        <begin position="410"/>
        <end position="813"/>
    </location>
</feature>
<dbReference type="GO" id="GO:0005789">
    <property type="term" value="C:endoplasmic reticulum membrane"/>
    <property type="evidence" value="ECO:0007669"/>
    <property type="project" value="TreeGrafter"/>
</dbReference>
<evidence type="ECO:0000259" key="11">
    <source>
        <dbReference type="PROSITE" id="PS51762"/>
    </source>
</evidence>
<comment type="caution">
    <text evidence="12">The sequence shown here is derived from an EMBL/GenBank/DDBJ whole genome shotgun (WGS) entry which is preliminary data.</text>
</comment>
<comment type="similarity">
    <text evidence="2">Belongs to the SKN1/KRE6 family.</text>
</comment>
<protein>
    <submittedName>
        <fullName evidence="12">Glycoside hydrolase family 16 protein</fullName>
    </submittedName>
</protein>
<dbReference type="PANTHER" id="PTHR31361:SF1">
    <property type="entry name" value="BETA-GLUCAN SYNTHESIS-ASSOCIATED PROTEIN KRE6-RELATED"/>
    <property type="match status" value="1"/>
</dbReference>
<dbReference type="InterPro" id="IPR005629">
    <property type="entry name" value="Skn1/Kre6/Sbg1"/>
</dbReference>
<sequence length="858" mass="92582">MAANRNDPNLPVHDNGSRSPLNSSSNSSSEEVSPSSTPSGHESNPFTASSNVLSGPRHPSAVGSISRPDSLTSSMLLNSNPFSGGTASSRGILHRSASAGLSGFASSSMQHLPMGSKGSMVLYRLAGEDDRVSRSNRSSGNSDTNALLPPKAKFTAGDNGSGTSSTRSSISFGFGEDVDHKYPVFHNSSTQHLNHVPSSLSHNSTGSTTSPFGGLSLTTAAVIAQAESQGPFSSFPAPQTLLPSSPSPAHSPYLAPRAALASAPSTPLSSSAPLPLNAPRGLVPYAYDPAVDSLLPDDEEDILHDPNATPEAEKKLYTRGGLLYHNGKGGHGGGHWSWRGCYNLGLLILLMLSLVALFLGYPVITEFTGRARKNLIDGNIRVNATGQAPVLFGVRELVDKDTPDSAKVRTGFDGQTYDLVFSDEFNTPGRTFWPGDDPYWEAMDIWYGVTQDLEWYDPQQVTTRDGALVITMDSVTTLQSGLTPGSTAPFTTAQNHNLSYRSGMVQSWNKLCFTSGYVEIAAKLPAPGPSAQGYWPGAWTMGNLGRPGYRATTDGMWPYSYDSCDVGTFPNQTDHSGNPPAAAFSDKSWPEYDKKLSVLTGQRLSACTCPNQDHPGPYGKLDAGSNAERYRGRGAPEIDIIEIQHDGVVLPGTVASQSAQFAPFTHDYEYDNSSSNYVIYDPSITYPNSYVGSPLQQAVSGLTKVPDDGFEIPGGRYVTYGFEYWANPNNRDEGFITWQVDGKASTQMRPGAMGPDKGVGGSLVDQRIIPEEPMAIIMNLGISHGWTQIELETLQFPAELKFDYVRVYQRRGQTNVGCNPKDYPTTEYIQNHLDQYMNKNATLWEYEKPTNRLYDGCT</sequence>
<keyword evidence="4" id="KW-0735">Signal-anchor</keyword>
<feature type="transmembrane region" description="Helical" evidence="10">
    <location>
        <begin position="344"/>
        <end position="364"/>
    </location>
</feature>
<dbReference type="EMBL" id="AWSO01000255">
    <property type="protein sequence ID" value="ESK92778.1"/>
    <property type="molecule type" value="Genomic_DNA"/>
</dbReference>
<keyword evidence="13" id="KW-1185">Reference proteome</keyword>
<evidence type="ECO:0000256" key="1">
    <source>
        <dbReference type="ARBA" id="ARBA00004606"/>
    </source>
</evidence>
<dbReference type="HOGENOM" id="CLU_010811_2_1_1"/>
<evidence type="ECO:0000256" key="10">
    <source>
        <dbReference type="SAM" id="Phobius"/>
    </source>
</evidence>